<sequence length="267" mass="30419">MGNKMSNAPVYYALAQAKFNVVQVMHRFVDEIQDLLRRHGYTLFEEQSADQLQFVFNSGEEAPQPKVIEVRRWLFTKADRSSGFILENDSIAFQTTHYETHSEFFQELMTGLFTVHKVVSLEHVSRLGIRYLDAVLPVAGENVDMYLVDGLQGVQAGARQLHALNEYMYETEVGPLIAKGTLVLRVHKLTGELSFPPDIQPQGLKLKDKFINTGKMHHAIIDTDHYVEAPIALTNDNGLREQLDVMHGEVKTCFFSMLKPHAQQTWE</sequence>
<organism evidence="1 2">
    <name type="scientific">Winslowiella arboricola</name>
    <dbReference type="NCBI Taxonomy" id="2978220"/>
    <lineage>
        <taxon>Bacteria</taxon>
        <taxon>Pseudomonadati</taxon>
        <taxon>Pseudomonadota</taxon>
        <taxon>Gammaproteobacteria</taxon>
        <taxon>Enterobacterales</taxon>
        <taxon>Erwiniaceae</taxon>
        <taxon>Winslowiella</taxon>
    </lineage>
</organism>
<comment type="caution">
    <text evidence="1">The sequence shown here is derived from an EMBL/GenBank/DDBJ whole genome shotgun (WGS) entry which is preliminary data.</text>
</comment>
<dbReference type="Proteomes" id="UP001064262">
    <property type="component" value="Unassembled WGS sequence"/>
</dbReference>
<gene>
    <name evidence="1" type="ORF">N5923_09960</name>
</gene>
<reference evidence="1" key="1">
    <citation type="submission" date="2022-09" db="EMBL/GenBank/DDBJ databases">
        <title>Winslowiella arboricola sp. nov., isolated from bleeding cankers on broadleaf hosts.</title>
        <authorList>
            <person name="Brady C."/>
            <person name="Kaur S."/>
            <person name="Crampton B."/>
            <person name="Maddock D."/>
            <person name="Arnold D."/>
            <person name="Denman S."/>
        </authorList>
    </citation>
    <scope>NUCLEOTIDE SEQUENCE</scope>
    <source>
        <strain evidence="1">BAC 15a-03b</strain>
    </source>
</reference>
<keyword evidence="2" id="KW-1185">Reference proteome</keyword>
<dbReference type="RefSeq" id="WP_267142450.1">
    <property type="nucleotide sequence ID" value="NZ_JAODIL010000069.1"/>
</dbReference>
<name>A0A9J6PHL5_9GAMM</name>
<proteinExistence type="predicted"/>
<evidence type="ECO:0000313" key="2">
    <source>
        <dbReference type="Proteomes" id="UP001064262"/>
    </source>
</evidence>
<protein>
    <submittedName>
        <fullName evidence="1">TIGR04255 family protein</fullName>
    </submittedName>
</protein>
<dbReference type="NCBIfam" id="TIGR04255">
    <property type="entry name" value="sporadTIGR04255"/>
    <property type="match status" value="1"/>
</dbReference>
<dbReference type="InterPro" id="IPR026349">
    <property type="entry name" value="CHP04255"/>
</dbReference>
<evidence type="ECO:0000313" key="1">
    <source>
        <dbReference type="EMBL" id="MCU5777817.1"/>
    </source>
</evidence>
<accession>A0A9J6PHL5</accession>
<dbReference type="EMBL" id="JAODIM010000040">
    <property type="protein sequence ID" value="MCU5777817.1"/>
    <property type="molecule type" value="Genomic_DNA"/>
</dbReference>
<dbReference type="AlphaFoldDB" id="A0A9J6PHL5"/>